<evidence type="ECO:0000313" key="4">
    <source>
        <dbReference type="Proteomes" id="UP001228044"/>
    </source>
</evidence>
<dbReference type="RefSeq" id="WP_290359527.1">
    <property type="nucleotide sequence ID" value="NZ_JAUHHC010000003.1"/>
</dbReference>
<dbReference type="GO" id="GO:0032259">
    <property type="term" value="P:methylation"/>
    <property type="evidence" value="ECO:0007669"/>
    <property type="project" value="UniProtKB-KW"/>
</dbReference>
<sequence>MKTTKNWIPALLAAGALLFSLAPARADEALKAAIAGPQRMVGNVARDPARHPYETLSFFGIKPTQTVVELTPGAGGWYTEILAPYLRERGTLILGGDDPASASAYNQRSAARLKAKLDAQPGVYDKVKLNVFDAETGKLQYAAPASVDLVLTFRNVHNWVQQGEAKTLAVFKSAYEVLKPGGVLGVVDHRRPVSQPQDEKAKSGYLHQAYVIAMAERAGFKLAATSEINANPRDTADHEGGVWSLPPTYGLKDKDRTRYEAIGESDRMTLKFVKP</sequence>
<gene>
    <name evidence="3" type="ORF">QWJ38_13115</name>
</gene>
<feature type="domain" description="Methyltransferase type 11" evidence="2">
    <location>
        <begin position="88"/>
        <end position="184"/>
    </location>
</feature>
<keyword evidence="3" id="KW-0489">Methyltransferase</keyword>
<dbReference type="InterPro" id="IPR013216">
    <property type="entry name" value="Methyltransf_11"/>
</dbReference>
<dbReference type="Gene3D" id="3.40.50.150">
    <property type="entry name" value="Vaccinia Virus protein VP39"/>
    <property type="match status" value="1"/>
</dbReference>
<dbReference type="CDD" id="cd02440">
    <property type="entry name" value="AdoMet_MTases"/>
    <property type="match status" value="1"/>
</dbReference>
<organism evidence="3 4">
    <name type="scientific">Roseateles violae</name>
    <dbReference type="NCBI Taxonomy" id="3058042"/>
    <lineage>
        <taxon>Bacteria</taxon>
        <taxon>Pseudomonadati</taxon>
        <taxon>Pseudomonadota</taxon>
        <taxon>Betaproteobacteria</taxon>
        <taxon>Burkholderiales</taxon>
        <taxon>Sphaerotilaceae</taxon>
        <taxon>Roseateles</taxon>
    </lineage>
</organism>
<dbReference type="EMBL" id="JAUHHC010000003">
    <property type="protein sequence ID" value="MDN3921226.1"/>
    <property type="molecule type" value="Genomic_DNA"/>
</dbReference>
<proteinExistence type="predicted"/>
<dbReference type="GO" id="GO:0008168">
    <property type="term" value="F:methyltransferase activity"/>
    <property type="evidence" value="ECO:0007669"/>
    <property type="project" value="UniProtKB-KW"/>
</dbReference>
<reference evidence="3 4" key="1">
    <citation type="submission" date="2023-06" db="EMBL/GenBank/DDBJ databases">
        <title>Pelomonas sp. PFR6 16S ribosomal RNA gene Genome sequencing and assembly.</title>
        <authorList>
            <person name="Woo H."/>
        </authorList>
    </citation>
    <scope>NUCLEOTIDE SEQUENCE [LARGE SCALE GENOMIC DNA]</scope>
    <source>
        <strain evidence="3 4">PFR6</strain>
    </source>
</reference>
<dbReference type="InterPro" id="IPR016980">
    <property type="entry name" value="S-AdoMet-dep_MeTrfase_Alr7345"/>
</dbReference>
<keyword evidence="1" id="KW-0732">Signal</keyword>
<name>A0ABT8DXD5_9BURK</name>
<dbReference type="InterPro" id="IPR029063">
    <property type="entry name" value="SAM-dependent_MTases_sf"/>
</dbReference>
<keyword evidence="4" id="KW-1185">Reference proteome</keyword>
<evidence type="ECO:0000259" key="2">
    <source>
        <dbReference type="Pfam" id="PF08241"/>
    </source>
</evidence>
<evidence type="ECO:0000256" key="1">
    <source>
        <dbReference type="SAM" id="SignalP"/>
    </source>
</evidence>
<feature type="chain" id="PRO_5047256837" evidence="1">
    <location>
        <begin position="27"/>
        <end position="275"/>
    </location>
</feature>
<keyword evidence="3" id="KW-0808">Transferase</keyword>
<dbReference type="SUPFAM" id="SSF53335">
    <property type="entry name" value="S-adenosyl-L-methionine-dependent methyltransferases"/>
    <property type="match status" value="1"/>
</dbReference>
<dbReference type="Pfam" id="PF08241">
    <property type="entry name" value="Methyltransf_11"/>
    <property type="match status" value="1"/>
</dbReference>
<comment type="caution">
    <text evidence="3">The sequence shown here is derived from an EMBL/GenBank/DDBJ whole genome shotgun (WGS) entry which is preliminary data.</text>
</comment>
<dbReference type="Proteomes" id="UP001228044">
    <property type="component" value="Unassembled WGS sequence"/>
</dbReference>
<protein>
    <submittedName>
        <fullName evidence="3">Methyltransferase domain-containing protein</fullName>
    </submittedName>
</protein>
<accession>A0ABT8DXD5</accession>
<feature type="signal peptide" evidence="1">
    <location>
        <begin position="1"/>
        <end position="26"/>
    </location>
</feature>
<evidence type="ECO:0000313" key="3">
    <source>
        <dbReference type="EMBL" id="MDN3921226.1"/>
    </source>
</evidence>
<dbReference type="PIRSF" id="PIRSF031679">
    <property type="entry name" value="Mtase_Alr7345_prd"/>
    <property type="match status" value="1"/>
</dbReference>